<evidence type="ECO:0000313" key="3">
    <source>
        <dbReference type="Proteomes" id="UP000076738"/>
    </source>
</evidence>
<dbReference type="OrthoDB" id="3365698at2759"/>
<organism evidence="2 3">
    <name type="scientific">Calocera viscosa (strain TUFC12733)</name>
    <dbReference type="NCBI Taxonomy" id="1330018"/>
    <lineage>
        <taxon>Eukaryota</taxon>
        <taxon>Fungi</taxon>
        <taxon>Dikarya</taxon>
        <taxon>Basidiomycota</taxon>
        <taxon>Agaricomycotina</taxon>
        <taxon>Dacrymycetes</taxon>
        <taxon>Dacrymycetales</taxon>
        <taxon>Dacrymycetaceae</taxon>
        <taxon>Calocera</taxon>
    </lineage>
</organism>
<dbReference type="Gene3D" id="3.80.10.10">
    <property type="entry name" value="Ribonuclease Inhibitor"/>
    <property type="match status" value="1"/>
</dbReference>
<protein>
    <recommendedName>
        <fullName evidence="4">F-box domain-containing protein</fullName>
    </recommendedName>
</protein>
<dbReference type="InterPro" id="IPR032675">
    <property type="entry name" value="LRR_dom_sf"/>
</dbReference>
<evidence type="ECO:0000256" key="1">
    <source>
        <dbReference type="SAM" id="Coils"/>
    </source>
</evidence>
<evidence type="ECO:0000313" key="2">
    <source>
        <dbReference type="EMBL" id="KZO90370.1"/>
    </source>
</evidence>
<name>A0A167GB55_CALVF</name>
<keyword evidence="3" id="KW-1185">Reference proteome</keyword>
<dbReference type="EMBL" id="KV417344">
    <property type="protein sequence ID" value="KZO90370.1"/>
    <property type="molecule type" value="Genomic_DNA"/>
</dbReference>
<proteinExistence type="predicted"/>
<evidence type="ECO:0008006" key="4">
    <source>
        <dbReference type="Google" id="ProtNLM"/>
    </source>
</evidence>
<feature type="coiled-coil region" evidence="1">
    <location>
        <begin position="96"/>
        <end position="134"/>
    </location>
</feature>
<gene>
    <name evidence="2" type="ORF">CALVIDRAFT_396324</name>
</gene>
<dbReference type="AlphaFoldDB" id="A0A167GB55"/>
<accession>A0A167GB55</accession>
<sequence>MQSAHDTIEYVPIRLCSSVRSFHGWPEALLPSMCFGSAFQSQALASLPPTPTRVSFAVSFNPVYLLSSFMSRRAMSTLPLSNEFGAPWHASATEHERQLIHSIADTKKEIERAREAWRQQEDHLNSELQSQEERLYVARAARAPITRISDDVLKLILEANAEQRVLGWEYTTKRKQKRWNSFQLVCSQVCSRWRRVAFNTSALWCSFTIADKRSLDHTLLLLGHIHCRFGLILALKCSRANRIQASLLRRLADAVSRYSTRLIRLAFFMCTHAVHHFAASLKSPLSSLRQFRYLEDWSDCANSDGDLRIWNGEYFQATPDLTRLEFTSVSLSADFVSIPSVTHLRLSQTHSRRSCVSGPWLCSFLSKLPNLQELRLADVDAEPDSGTSEIVVPRLDHLRLLKLAKGTSACATLFSEAVFPKLQHLLLEDLDQSTTKELVVSFIQRNHRSITHLSCILNESSWRDLLIRALPPLLQTIGSQESPDNPRFPGLIEICLQIEGSRGRVTSGGNRFSRDLALLVNSRLELGSPIRHLIVHPPLEQDHYDLIKDKIKVTMLPYYAPVLY</sequence>
<reference evidence="2 3" key="1">
    <citation type="journal article" date="2016" name="Mol. Biol. Evol.">
        <title>Comparative Genomics of Early-Diverging Mushroom-Forming Fungi Provides Insights into the Origins of Lignocellulose Decay Capabilities.</title>
        <authorList>
            <person name="Nagy L.G."/>
            <person name="Riley R."/>
            <person name="Tritt A."/>
            <person name="Adam C."/>
            <person name="Daum C."/>
            <person name="Floudas D."/>
            <person name="Sun H."/>
            <person name="Yadav J.S."/>
            <person name="Pangilinan J."/>
            <person name="Larsson K.H."/>
            <person name="Matsuura K."/>
            <person name="Barry K."/>
            <person name="Labutti K."/>
            <person name="Kuo R."/>
            <person name="Ohm R.A."/>
            <person name="Bhattacharya S.S."/>
            <person name="Shirouzu T."/>
            <person name="Yoshinaga Y."/>
            <person name="Martin F.M."/>
            <person name="Grigoriev I.V."/>
            <person name="Hibbett D.S."/>
        </authorList>
    </citation>
    <scope>NUCLEOTIDE SEQUENCE [LARGE SCALE GENOMIC DNA]</scope>
    <source>
        <strain evidence="2 3">TUFC12733</strain>
    </source>
</reference>
<dbReference type="Proteomes" id="UP000076738">
    <property type="component" value="Unassembled WGS sequence"/>
</dbReference>
<dbReference type="SUPFAM" id="SSF52047">
    <property type="entry name" value="RNI-like"/>
    <property type="match status" value="1"/>
</dbReference>
<keyword evidence="1" id="KW-0175">Coiled coil</keyword>
<dbReference type="STRING" id="1330018.A0A167GB55"/>